<reference evidence="1" key="1">
    <citation type="submission" date="2018-02" db="EMBL/GenBank/DDBJ databases">
        <authorList>
            <person name="Cohen D.B."/>
            <person name="Kent A.D."/>
        </authorList>
    </citation>
    <scope>NUCLEOTIDE SEQUENCE</scope>
</reference>
<organism evidence="1">
    <name type="scientific">Fagus sylvatica</name>
    <name type="common">Beechnut</name>
    <dbReference type="NCBI Taxonomy" id="28930"/>
    <lineage>
        <taxon>Eukaryota</taxon>
        <taxon>Viridiplantae</taxon>
        <taxon>Streptophyta</taxon>
        <taxon>Embryophyta</taxon>
        <taxon>Tracheophyta</taxon>
        <taxon>Spermatophyta</taxon>
        <taxon>Magnoliopsida</taxon>
        <taxon>eudicotyledons</taxon>
        <taxon>Gunneridae</taxon>
        <taxon>Pentapetalae</taxon>
        <taxon>rosids</taxon>
        <taxon>fabids</taxon>
        <taxon>Fagales</taxon>
        <taxon>Fagaceae</taxon>
        <taxon>Fagus</taxon>
    </lineage>
</organism>
<name>A0A2N9GLW3_FAGSY</name>
<gene>
    <name evidence="1" type="ORF">FSB_LOCUS28340</name>
</gene>
<protein>
    <submittedName>
        <fullName evidence="1">Uncharacterized protein</fullName>
    </submittedName>
</protein>
<dbReference type="EMBL" id="OIVN01002090">
    <property type="protein sequence ID" value="SPD00458.1"/>
    <property type="molecule type" value="Genomic_DNA"/>
</dbReference>
<evidence type="ECO:0000313" key="1">
    <source>
        <dbReference type="EMBL" id="SPD00458.1"/>
    </source>
</evidence>
<dbReference type="AlphaFoldDB" id="A0A2N9GLW3"/>
<sequence>MSFEKIVNYKSSLVMLVNDWSVKRERVRGSEEAREVTI</sequence>
<proteinExistence type="predicted"/>
<accession>A0A2N9GLW3</accession>